<dbReference type="EMBL" id="WNTK01052316">
    <property type="protein sequence ID" value="KAG9460622.1"/>
    <property type="molecule type" value="Genomic_DNA"/>
</dbReference>
<accession>A0A8J6AYU0</accession>
<sequence>MQLNQQTFLFSNGHSEDYSKSQTYTQKKCSRTEFTQEGCIAEAFCDCTIHMNRACRNSCRCSRNNSI</sequence>
<comment type="caution">
    <text evidence="2">The sequence shown here is derived from an EMBL/GenBank/DDBJ whole genome shotgun (WGS) entry which is preliminary data.</text>
</comment>
<dbReference type="AlphaFoldDB" id="A0A8J6AYU0"/>
<reference evidence="2" key="1">
    <citation type="thesis" date="2020" institute="ProQuest LLC" country="789 East Eisenhower Parkway, Ann Arbor, MI, USA">
        <title>Comparative Genomics and Chromosome Evolution.</title>
        <authorList>
            <person name="Mudd A.B."/>
        </authorList>
    </citation>
    <scope>NUCLEOTIDE SEQUENCE</scope>
    <source>
        <strain evidence="2">HN-11 Male</strain>
        <tissue evidence="2">Kidney and liver</tissue>
    </source>
</reference>
<dbReference type="Proteomes" id="UP000770717">
    <property type="component" value="Unassembled WGS sequence"/>
</dbReference>
<organism evidence="2 3">
    <name type="scientific">Eleutherodactylus coqui</name>
    <name type="common">Puerto Rican coqui</name>
    <dbReference type="NCBI Taxonomy" id="57060"/>
    <lineage>
        <taxon>Eukaryota</taxon>
        <taxon>Metazoa</taxon>
        <taxon>Chordata</taxon>
        <taxon>Craniata</taxon>
        <taxon>Vertebrata</taxon>
        <taxon>Euteleostomi</taxon>
        <taxon>Amphibia</taxon>
        <taxon>Batrachia</taxon>
        <taxon>Anura</taxon>
        <taxon>Neobatrachia</taxon>
        <taxon>Hyloidea</taxon>
        <taxon>Eleutherodactylidae</taxon>
        <taxon>Eleutherodactylinae</taxon>
        <taxon>Eleutherodactylus</taxon>
        <taxon>Eleutherodactylus</taxon>
    </lineage>
</organism>
<gene>
    <name evidence="2" type="ORF">GDO78_020619</name>
</gene>
<evidence type="ECO:0000256" key="1">
    <source>
        <dbReference type="SAM" id="MobiDB-lite"/>
    </source>
</evidence>
<evidence type="ECO:0000313" key="3">
    <source>
        <dbReference type="Proteomes" id="UP000770717"/>
    </source>
</evidence>
<evidence type="ECO:0000313" key="2">
    <source>
        <dbReference type="EMBL" id="KAG9460622.1"/>
    </source>
</evidence>
<name>A0A8J6AYU0_ELECQ</name>
<keyword evidence="3" id="KW-1185">Reference proteome</keyword>
<feature type="compositionally biased region" description="Polar residues" evidence="1">
    <location>
        <begin position="1"/>
        <end position="13"/>
    </location>
</feature>
<proteinExistence type="predicted"/>
<feature type="region of interest" description="Disordered" evidence="1">
    <location>
        <begin position="1"/>
        <end position="20"/>
    </location>
</feature>
<protein>
    <submittedName>
        <fullName evidence="2">Uncharacterized protein</fullName>
    </submittedName>
</protein>